<accession>A0ABT2HAP7</accession>
<proteinExistence type="predicted"/>
<protein>
    <submittedName>
        <fullName evidence="1">Uncharacterized protein</fullName>
    </submittedName>
</protein>
<dbReference type="EMBL" id="JANLCJ010000296">
    <property type="protein sequence ID" value="MCS5736947.1"/>
    <property type="molecule type" value="Genomic_DNA"/>
</dbReference>
<evidence type="ECO:0000313" key="1">
    <source>
        <dbReference type="EMBL" id="MCS5736947.1"/>
    </source>
</evidence>
<sequence length="98" mass="10045">GCSSAVAFARSTGQVHANSGAWFLCNWKLKVVNATADSVGSKVSRLDFNNGYGKAGIGLVDTHVSMATPQKTGAPAGTPAGTIEVIVNGSTVKIPYYT</sequence>
<name>A0ABT2HAP7_9MICO</name>
<organism evidence="1 2">
    <name type="scientific">Herbiconiux daphne</name>
    <dbReference type="NCBI Taxonomy" id="2970914"/>
    <lineage>
        <taxon>Bacteria</taxon>
        <taxon>Bacillati</taxon>
        <taxon>Actinomycetota</taxon>
        <taxon>Actinomycetes</taxon>
        <taxon>Micrococcales</taxon>
        <taxon>Microbacteriaceae</taxon>
        <taxon>Herbiconiux</taxon>
    </lineage>
</organism>
<comment type="caution">
    <text evidence="1">The sequence shown here is derived from an EMBL/GenBank/DDBJ whole genome shotgun (WGS) entry which is preliminary data.</text>
</comment>
<feature type="non-terminal residue" evidence="1">
    <location>
        <position position="1"/>
    </location>
</feature>
<reference evidence="1" key="1">
    <citation type="submission" date="2022-08" db="EMBL/GenBank/DDBJ databases">
        <authorList>
            <person name="Deng Y."/>
            <person name="Han X.-F."/>
            <person name="Zhang Y.-Q."/>
        </authorList>
    </citation>
    <scope>NUCLEOTIDE SEQUENCE</scope>
    <source>
        <strain evidence="1">CPCC 203386</strain>
    </source>
</reference>
<keyword evidence="2" id="KW-1185">Reference proteome</keyword>
<dbReference type="Proteomes" id="UP001165586">
    <property type="component" value="Unassembled WGS sequence"/>
</dbReference>
<evidence type="ECO:0000313" key="2">
    <source>
        <dbReference type="Proteomes" id="UP001165586"/>
    </source>
</evidence>
<gene>
    <name evidence="1" type="ORF">N1032_24790</name>
</gene>
<dbReference type="RefSeq" id="WP_259543186.1">
    <property type="nucleotide sequence ID" value="NZ_JANLCJ010000296.1"/>
</dbReference>